<evidence type="ECO:0000256" key="1">
    <source>
        <dbReference type="ARBA" id="ARBA00010406"/>
    </source>
</evidence>
<evidence type="ECO:0000256" key="9">
    <source>
        <dbReference type="ARBA" id="ARBA00047754"/>
    </source>
</evidence>
<dbReference type="RefSeq" id="YP_006489268.1">
    <property type="nucleotide sequence ID" value="NC_018088.1"/>
</dbReference>
<dbReference type="PROSITE" id="PS51161">
    <property type="entry name" value="ATP_CONE"/>
    <property type="match status" value="1"/>
</dbReference>
<dbReference type="PANTHER" id="PTHR11573">
    <property type="entry name" value="RIBONUCLEOSIDE-DIPHOSPHATE REDUCTASE LARGE CHAIN"/>
    <property type="match status" value="1"/>
</dbReference>
<evidence type="ECO:0000256" key="4">
    <source>
        <dbReference type="ARBA" id="ARBA00022741"/>
    </source>
</evidence>
<dbReference type="OrthoDB" id="2980at10239"/>
<keyword evidence="14" id="KW-1185">Reference proteome</keyword>
<dbReference type="InterPro" id="IPR039718">
    <property type="entry name" value="Rrm1"/>
</dbReference>
<evidence type="ECO:0000256" key="5">
    <source>
        <dbReference type="ARBA" id="ARBA00022840"/>
    </source>
</evidence>
<dbReference type="SUPFAM" id="SSF48168">
    <property type="entry name" value="R1 subunit of ribonucleotide reductase, N-terminal domain"/>
    <property type="match status" value="1"/>
</dbReference>
<dbReference type="InterPro" id="IPR005144">
    <property type="entry name" value="ATP-cone_dom"/>
</dbReference>
<proteinExistence type="inferred from homology"/>
<dbReference type="EMBL" id="HQ317390">
    <property type="protein sequence ID" value="AFK66678.1"/>
    <property type="molecule type" value="Genomic_DNA"/>
</dbReference>
<evidence type="ECO:0000256" key="7">
    <source>
        <dbReference type="ARBA" id="ARBA00023116"/>
    </source>
</evidence>
<dbReference type="Pfam" id="PF03477">
    <property type="entry name" value="ATP-cone"/>
    <property type="match status" value="1"/>
</dbReference>
<sequence>MNVTKRDGGLAPLDLDKIHKVIAWAAEGLENVSVSQVELKSHIQFYEGMKTEDIHEIIIKAAADLISVDTPDYQYLSSRLAVFHLRKQAYGDFVPPRLINHIAKLTDSGHYDKEILEDFTIGEIEELGNYIQHDRDMNIAYAGIKQLIGKYLVQDRVNGIIFETPQMLYMLVGMCLYSKKYSGKVRMNYIKEWYDATSTFELSLPTPIMGGVRTPTRQFSSCVKIDSGDSLDSINASSSSIVKYVSKRAGIGINVGKIRALGSPIRNGEAVHTGLIPFLKHFQTAVKSCSQGGLRGGAATAFYPMWHLEVESLLVLKNNKGVEDNRVRHLDYAVQFNKLMYQRLITGGNITLFSPNAVEGLYDSFFADQDKFEKLYTEAEGNPMIIQKSVKASDLFTLFAQERAGTGRIYLQNVDHCNTNSPFIAEVAPIRMSNLCLEIALPTEPMQDINKPEGEIALCTLAAFNLGAIKDLGRMEKLSELVIRALDALLDYQDYPILAAENATKRRRTLGVGIINYAHHLAKNGVKYSDGSANNLTHELFESFQYYLLKASCDLAKEQGACPAFHETTYSQGILPIDRYNKSVDGIHSEELHLPWEQLREDILKYGLRNSTVSSLMPSETSSQVSNATNGIEPPRGLMSIKASKDGILKQVVPHIGTMANDYELLWNIPSNNGYIELVAIMQKFVDQAISANTNYDPTKFANGKVPVKQILKDLIRGYKLGVKTFYYHNTRDGASEGIEEEDESCGGGACKI</sequence>
<evidence type="ECO:0000313" key="13">
    <source>
        <dbReference type="EMBL" id="AFK66678.1"/>
    </source>
</evidence>
<dbReference type="InterPro" id="IPR013509">
    <property type="entry name" value="RNR_lsu_N"/>
</dbReference>
<dbReference type="GeneID" id="13165499"/>
<keyword evidence="6 11" id="KW-0560">Oxidoreductase</keyword>
<dbReference type="SUPFAM" id="SSF51998">
    <property type="entry name" value="PFL-like glycyl radical enzymes"/>
    <property type="match status" value="1"/>
</dbReference>
<dbReference type="EC" id="1.17.4.1" evidence="2 11"/>
<dbReference type="NCBIfam" id="TIGR02506">
    <property type="entry name" value="NrdE_NrdA"/>
    <property type="match status" value="1"/>
</dbReference>
<dbReference type="PANTHER" id="PTHR11573:SF6">
    <property type="entry name" value="RIBONUCLEOSIDE-DIPHOSPHATE REDUCTASE LARGE SUBUNIT"/>
    <property type="match status" value="1"/>
</dbReference>
<evidence type="ECO:0000256" key="2">
    <source>
        <dbReference type="ARBA" id="ARBA00012274"/>
    </source>
</evidence>
<evidence type="ECO:0000313" key="14">
    <source>
        <dbReference type="Proteomes" id="UP000005266"/>
    </source>
</evidence>
<dbReference type="InterPro" id="IPR013346">
    <property type="entry name" value="NrdE_NrdA_C"/>
</dbReference>
<dbReference type="Pfam" id="PF00317">
    <property type="entry name" value="Ribonuc_red_lgN"/>
    <property type="match status" value="1"/>
</dbReference>
<dbReference type="Pfam" id="PF02867">
    <property type="entry name" value="Ribonuc_red_lgC"/>
    <property type="match status" value="1"/>
</dbReference>
<dbReference type="Gene3D" id="3.20.70.20">
    <property type="match status" value="1"/>
</dbReference>
<accession>I3UMG3</accession>
<dbReference type="GO" id="GO:0009263">
    <property type="term" value="P:deoxyribonucleotide biosynthetic process"/>
    <property type="evidence" value="ECO:0007669"/>
    <property type="project" value="UniProtKB-KW"/>
</dbReference>
<feature type="domain" description="ATP-cone" evidence="12">
    <location>
        <begin position="1"/>
        <end position="91"/>
    </location>
</feature>
<evidence type="ECO:0000256" key="10">
    <source>
        <dbReference type="PROSITE-ProRule" id="PRU00492"/>
    </source>
</evidence>
<dbReference type="PRINTS" id="PR01183">
    <property type="entry name" value="RIBORDTASEM1"/>
</dbReference>
<dbReference type="Gene3D" id="1.10.1650.20">
    <property type="match status" value="1"/>
</dbReference>
<dbReference type="InterPro" id="IPR000788">
    <property type="entry name" value="RNR_lg_C"/>
</dbReference>
<dbReference type="Proteomes" id="UP000005266">
    <property type="component" value="Segment"/>
</dbReference>
<name>I3UMG3_9CAUD</name>
<evidence type="ECO:0000256" key="8">
    <source>
        <dbReference type="ARBA" id="ARBA00023157"/>
    </source>
</evidence>
<dbReference type="PROSITE" id="PS00089">
    <property type="entry name" value="RIBORED_LARGE"/>
    <property type="match status" value="1"/>
</dbReference>
<evidence type="ECO:0000259" key="12">
    <source>
        <dbReference type="PROSITE" id="PS51161"/>
    </source>
</evidence>
<dbReference type="KEGG" id="vg:13165499"/>
<organism evidence="13 14">
    <name type="scientific">Colwellia phage 9A</name>
    <dbReference type="NCBI Taxonomy" id="765765"/>
    <lineage>
        <taxon>Viruses</taxon>
        <taxon>Duplodnaviria</taxon>
        <taxon>Heunggongvirae</taxon>
        <taxon>Uroviricota</taxon>
        <taxon>Caudoviricetes</taxon>
        <taxon>Franklinbayvirus</taxon>
        <taxon>Franklinbayvirus fv9A</taxon>
    </lineage>
</organism>
<evidence type="ECO:0000256" key="3">
    <source>
        <dbReference type="ARBA" id="ARBA00022533"/>
    </source>
</evidence>
<evidence type="ECO:0000256" key="11">
    <source>
        <dbReference type="RuleBase" id="RU003410"/>
    </source>
</evidence>
<comment type="function">
    <text evidence="11">Provides the precursors necessary for DNA synthesis. Catalyzes the biosynthesis of deoxyribonucleotides from the corresponding ribonucleotides.</text>
</comment>
<comment type="catalytic activity">
    <reaction evidence="9 11">
        <text>a 2'-deoxyribonucleoside 5'-diphosphate + [thioredoxin]-disulfide + H2O = a ribonucleoside 5'-diphosphate + [thioredoxin]-dithiol</text>
        <dbReference type="Rhea" id="RHEA:23252"/>
        <dbReference type="Rhea" id="RHEA-COMP:10698"/>
        <dbReference type="Rhea" id="RHEA-COMP:10700"/>
        <dbReference type="ChEBI" id="CHEBI:15377"/>
        <dbReference type="ChEBI" id="CHEBI:29950"/>
        <dbReference type="ChEBI" id="CHEBI:50058"/>
        <dbReference type="ChEBI" id="CHEBI:57930"/>
        <dbReference type="ChEBI" id="CHEBI:73316"/>
        <dbReference type="EC" id="1.17.4.1"/>
    </reaction>
</comment>
<reference evidence="13 14" key="1">
    <citation type="journal article" date="2013" name="Extremophiles">
        <title>Genomic analysis of cold-active Colwelliaphage 9A and psychrophilic phage-host interactions.</title>
        <authorList>
            <person name="Colangelo-Lillis J.R."/>
            <person name="Deming J.W."/>
        </authorList>
    </citation>
    <scope>NUCLEOTIDE SEQUENCE [LARGE SCALE GENOMIC DNA]</scope>
    <source>
        <strain evidence="13">9A</strain>
    </source>
</reference>
<protein>
    <recommendedName>
        <fullName evidence="2 11">Ribonucleoside-diphosphate reductase</fullName>
        <ecNumber evidence="2 11">1.17.4.1</ecNumber>
    </recommendedName>
</protein>
<keyword evidence="4 10" id="KW-0547">Nucleotide-binding</keyword>
<dbReference type="GO" id="GO:0004748">
    <property type="term" value="F:ribonucleoside-diphosphate reductase activity, thioredoxin disulfide as acceptor"/>
    <property type="evidence" value="ECO:0007669"/>
    <property type="project" value="UniProtKB-EC"/>
</dbReference>
<evidence type="ECO:0000256" key="6">
    <source>
        <dbReference type="ARBA" id="ARBA00023002"/>
    </source>
</evidence>
<keyword evidence="7 11" id="KW-0215">Deoxyribonucleotide synthesis</keyword>
<dbReference type="NCBIfam" id="NF006578">
    <property type="entry name" value="PRK09103.1"/>
    <property type="match status" value="1"/>
</dbReference>
<dbReference type="GO" id="GO:0005524">
    <property type="term" value="F:ATP binding"/>
    <property type="evidence" value="ECO:0007669"/>
    <property type="project" value="UniProtKB-UniRule"/>
</dbReference>
<comment type="similarity">
    <text evidence="1 11">Belongs to the ribonucleoside diphosphate reductase large chain family.</text>
</comment>
<keyword evidence="5 10" id="KW-0067">ATP-binding</keyword>
<keyword evidence="3" id="KW-0021">Allosteric enzyme</keyword>
<dbReference type="UniPathway" id="UPA00326"/>
<dbReference type="FunFam" id="1.10.1650.20:FF:000001">
    <property type="entry name" value="Ribonucleoside-diphosphate reductase"/>
    <property type="match status" value="1"/>
</dbReference>
<gene>
    <name evidence="13" type="ORF">COPG_00082</name>
</gene>
<keyword evidence="8" id="KW-1015">Disulfide bond</keyword>
<dbReference type="InterPro" id="IPR008926">
    <property type="entry name" value="RNR_R1-su_N"/>
</dbReference>